<evidence type="ECO:0000313" key="16">
    <source>
        <dbReference type="EMBL" id="ADV62458.1"/>
    </source>
</evidence>
<evidence type="ECO:0000256" key="7">
    <source>
        <dbReference type="ARBA" id="ARBA00022679"/>
    </source>
</evidence>
<evidence type="ECO:0000256" key="10">
    <source>
        <dbReference type="ARBA" id="ARBA00022840"/>
    </source>
</evidence>
<dbReference type="Pfam" id="PF00625">
    <property type="entry name" value="Guanylate_kin"/>
    <property type="match status" value="1"/>
</dbReference>
<dbReference type="SMART" id="SM00072">
    <property type="entry name" value="GuKc"/>
    <property type="match status" value="1"/>
</dbReference>
<evidence type="ECO:0000256" key="6">
    <source>
        <dbReference type="ARBA" id="ARBA00022490"/>
    </source>
</evidence>
<dbReference type="SUPFAM" id="SSF52540">
    <property type="entry name" value="P-loop containing nucleoside triphosphate hydrolases"/>
    <property type="match status" value="1"/>
</dbReference>
<proteinExistence type="inferred from homology"/>
<dbReference type="EMBL" id="CP002353">
    <property type="protein sequence ID" value="ADV62458.1"/>
    <property type="molecule type" value="Genomic_DNA"/>
</dbReference>
<accession>E8R226</accession>
<feature type="domain" description="Guanylate kinase-like" evidence="15">
    <location>
        <begin position="20"/>
        <end position="201"/>
    </location>
</feature>
<keyword evidence="8 13" id="KW-0547">Nucleotide-binding</keyword>
<protein>
    <recommendedName>
        <fullName evidence="5 13">Guanylate kinase</fullName>
        <ecNumber evidence="4 13">2.7.4.8</ecNumber>
    </recommendedName>
    <alternativeName>
        <fullName evidence="11 13">GMP kinase</fullName>
    </alternativeName>
</protein>
<evidence type="ECO:0000256" key="3">
    <source>
        <dbReference type="ARBA" id="ARBA00005790"/>
    </source>
</evidence>
<evidence type="ECO:0000256" key="14">
    <source>
        <dbReference type="SAM" id="MobiDB-lite"/>
    </source>
</evidence>
<dbReference type="GO" id="GO:0005524">
    <property type="term" value="F:ATP binding"/>
    <property type="evidence" value="ECO:0007669"/>
    <property type="project" value="UniProtKB-UniRule"/>
</dbReference>
<keyword evidence="10 13" id="KW-0067">ATP-binding</keyword>
<dbReference type="FunFam" id="3.30.63.10:FF:000005">
    <property type="entry name" value="Guanylate kinase"/>
    <property type="match status" value="1"/>
</dbReference>
<evidence type="ECO:0000256" key="11">
    <source>
        <dbReference type="ARBA" id="ARBA00030128"/>
    </source>
</evidence>
<evidence type="ECO:0000256" key="13">
    <source>
        <dbReference type="HAMAP-Rule" id="MF_00328"/>
    </source>
</evidence>
<sequence>MTTNPTPGHDSGQVQPPPRGRLVVISGPSGAGKSSLTRAALNHPALRERAELSISATTRPPRPGELNGRDYWFLDPEEFQKRRDQGRFLETAEVFGNWYGTPVDWVDQRLAQGRIVLLEIDVAGARQIRKARPDAILIFVHPPNLAILEQRLRGRGSESEEAIARRLAHAQKEIDQAHVYDFEILNDLFEPTVERLVQIILNPVPDDNPTVF</sequence>
<keyword evidence="9 13" id="KW-0418">Kinase</keyword>
<dbReference type="FunCoup" id="E8R226">
    <property type="interactions" value="450"/>
</dbReference>
<dbReference type="HOGENOM" id="CLU_001715_1_1_0"/>
<dbReference type="InterPro" id="IPR027417">
    <property type="entry name" value="P-loop_NTPase"/>
</dbReference>
<dbReference type="Proteomes" id="UP000008631">
    <property type="component" value="Chromosome"/>
</dbReference>
<dbReference type="Gene3D" id="3.40.50.300">
    <property type="entry name" value="P-loop containing nucleotide triphosphate hydrolases"/>
    <property type="match status" value="1"/>
</dbReference>
<dbReference type="InterPro" id="IPR008145">
    <property type="entry name" value="GK/Ca_channel_bsu"/>
</dbReference>
<comment type="subcellular location">
    <subcellularLocation>
        <location evidence="2 13">Cytoplasm</location>
    </subcellularLocation>
</comment>
<comment type="function">
    <text evidence="1 13">Essential for recycling GMP and indirectly, cGMP.</text>
</comment>
<keyword evidence="6 13" id="KW-0963">Cytoplasm</keyword>
<evidence type="ECO:0000256" key="1">
    <source>
        <dbReference type="ARBA" id="ARBA00003531"/>
    </source>
</evidence>
<dbReference type="PROSITE" id="PS50052">
    <property type="entry name" value="GUANYLATE_KINASE_2"/>
    <property type="match status" value="1"/>
</dbReference>
<comment type="similarity">
    <text evidence="3 13">Belongs to the guanylate kinase family.</text>
</comment>
<reference evidence="16 17" key="1">
    <citation type="journal article" date="2011" name="Stand. Genomic Sci.">
        <title>Complete genome sequence of Isosphaera pallida type strain (IS1B).</title>
        <authorList>
            <consortium name="US DOE Joint Genome Institute (JGI-PGF)"/>
            <person name="Goker M."/>
            <person name="Cleland D."/>
            <person name="Saunders E."/>
            <person name="Lapidus A."/>
            <person name="Nolan M."/>
            <person name="Lucas S."/>
            <person name="Hammon N."/>
            <person name="Deshpande S."/>
            <person name="Cheng J.F."/>
            <person name="Tapia R."/>
            <person name="Han C."/>
            <person name="Goodwin L."/>
            <person name="Pitluck S."/>
            <person name="Liolios K."/>
            <person name="Pagani I."/>
            <person name="Ivanova N."/>
            <person name="Mavromatis K."/>
            <person name="Pati A."/>
            <person name="Chen A."/>
            <person name="Palaniappan K."/>
            <person name="Land M."/>
            <person name="Hauser L."/>
            <person name="Chang Y.J."/>
            <person name="Jeffries C.D."/>
            <person name="Detter J.C."/>
            <person name="Beck B."/>
            <person name="Woyke T."/>
            <person name="Bristow J."/>
            <person name="Eisen J.A."/>
            <person name="Markowitz V."/>
            <person name="Hugenholtz P."/>
            <person name="Kyrpides N.C."/>
            <person name="Klenk H.P."/>
        </authorList>
    </citation>
    <scope>NUCLEOTIDE SEQUENCE [LARGE SCALE GENOMIC DNA]</scope>
    <source>
        <strain evidence="17">ATCC 43644 / DSM 9630 / IS1B</strain>
    </source>
</reference>
<dbReference type="InParanoid" id="E8R226"/>
<evidence type="ECO:0000256" key="4">
    <source>
        <dbReference type="ARBA" id="ARBA00012961"/>
    </source>
</evidence>
<dbReference type="STRING" id="575540.Isop_1877"/>
<feature type="region of interest" description="Disordered" evidence="14">
    <location>
        <begin position="1"/>
        <end position="36"/>
    </location>
</feature>
<dbReference type="GO" id="GO:0005829">
    <property type="term" value="C:cytosol"/>
    <property type="evidence" value="ECO:0007669"/>
    <property type="project" value="TreeGrafter"/>
</dbReference>
<feature type="binding site" evidence="13">
    <location>
        <begin position="27"/>
        <end position="34"/>
    </location>
    <ligand>
        <name>ATP</name>
        <dbReference type="ChEBI" id="CHEBI:30616"/>
    </ligand>
</feature>
<organism evidence="16 17">
    <name type="scientific">Isosphaera pallida (strain ATCC 43644 / DSM 9630 / IS1B)</name>
    <dbReference type="NCBI Taxonomy" id="575540"/>
    <lineage>
        <taxon>Bacteria</taxon>
        <taxon>Pseudomonadati</taxon>
        <taxon>Planctomycetota</taxon>
        <taxon>Planctomycetia</taxon>
        <taxon>Isosphaerales</taxon>
        <taxon>Isosphaeraceae</taxon>
        <taxon>Isosphaera</taxon>
    </lineage>
</organism>
<dbReference type="PANTHER" id="PTHR23117:SF13">
    <property type="entry name" value="GUANYLATE KINASE"/>
    <property type="match status" value="1"/>
</dbReference>
<evidence type="ECO:0000259" key="15">
    <source>
        <dbReference type="PROSITE" id="PS50052"/>
    </source>
</evidence>
<dbReference type="InterPro" id="IPR017665">
    <property type="entry name" value="Guanylate_kinase"/>
</dbReference>
<dbReference type="PANTHER" id="PTHR23117">
    <property type="entry name" value="GUANYLATE KINASE-RELATED"/>
    <property type="match status" value="1"/>
</dbReference>
<gene>
    <name evidence="13" type="primary">gmk</name>
    <name evidence="16" type="ordered locus">Isop_1877</name>
</gene>
<evidence type="ECO:0000256" key="8">
    <source>
        <dbReference type="ARBA" id="ARBA00022741"/>
    </source>
</evidence>
<dbReference type="PROSITE" id="PS00856">
    <property type="entry name" value="GUANYLATE_KINASE_1"/>
    <property type="match status" value="1"/>
</dbReference>
<dbReference type="GO" id="GO:0004385">
    <property type="term" value="F:GMP kinase activity"/>
    <property type="evidence" value="ECO:0007669"/>
    <property type="project" value="UniProtKB-UniRule"/>
</dbReference>
<evidence type="ECO:0000256" key="5">
    <source>
        <dbReference type="ARBA" id="ARBA00016296"/>
    </source>
</evidence>
<keyword evidence="17" id="KW-1185">Reference proteome</keyword>
<dbReference type="HAMAP" id="MF_00328">
    <property type="entry name" value="Guanylate_kinase"/>
    <property type="match status" value="1"/>
</dbReference>
<dbReference type="InterPro" id="IPR008144">
    <property type="entry name" value="Guanylate_kin-like_dom"/>
</dbReference>
<evidence type="ECO:0000313" key="17">
    <source>
        <dbReference type="Proteomes" id="UP000008631"/>
    </source>
</evidence>
<evidence type="ECO:0000256" key="9">
    <source>
        <dbReference type="ARBA" id="ARBA00022777"/>
    </source>
</evidence>
<dbReference type="CDD" id="cd00071">
    <property type="entry name" value="GMPK"/>
    <property type="match status" value="1"/>
</dbReference>
<comment type="catalytic activity">
    <reaction evidence="12 13">
        <text>GMP + ATP = GDP + ADP</text>
        <dbReference type="Rhea" id="RHEA:20780"/>
        <dbReference type="ChEBI" id="CHEBI:30616"/>
        <dbReference type="ChEBI" id="CHEBI:58115"/>
        <dbReference type="ChEBI" id="CHEBI:58189"/>
        <dbReference type="ChEBI" id="CHEBI:456216"/>
        <dbReference type="EC" id="2.7.4.8"/>
    </reaction>
</comment>
<dbReference type="eggNOG" id="COG0194">
    <property type="taxonomic scope" value="Bacteria"/>
</dbReference>
<dbReference type="OrthoDB" id="9808150at2"/>
<dbReference type="RefSeq" id="WP_013564746.1">
    <property type="nucleotide sequence ID" value="NC_014962.1"/>
</dbReference>
<evidence type="ECO:0000256" key="2">
    <source>
        <dbReference type="ARBA" id="ARBA00004496"/>
    </source>
</evidence>
<evidence type="ECO:0000256" key="12">
    <source>
        <dbReference type="ARBA" id="ARBA00048594"/>
    </source>
</evidence>
<dbReference type="KEGG" id="ipa:Isop_1877"/>
<dbReference type="EC" id="2.7.4.8" evidence="4 13"/>
<dbReference type="NCBIfam" id="TIGR03263">
    <property type="entry name" value="guanyl_kin"/>
    <property type="match status" value="1"/>
</dbReference>
<name>E8R226_ISOPI</name>
<dbReference type="InterPro" id="IPR020590">
    <property type="entry name" value="Guanylate_kinase_CS"/>
</dbReference>
<keyword evidence="7 13" id="KW-0808">Transferase</keyword>
<dbReference type="AlphaFoldDB" id="E8R226"/>